<dbReference type="STRING" id="642227.HA49_05410"/>
<sequence>MRESRSCLKVPCAKQIRDQTCKKDGVFLCVTAQNLRECSPDHILSDGGVGRGMMNRRWDKFTLDSEPVIPGYDATSEFTQVTEGLDYGPQHQDN</sequence>
<protein>
    <submittedName>
        <fullName evidence="1">Uncharacterized protein</fullName>
    </submittedName>
</protein>
<name>A0A095TDI5_9GAMM</name>
<reference evidence="1" key="1">
    <citation type="submission" date="2014-12" db="EMBL/GenBank/DDBJ databases">
        <title>The draft genome of the Tatumella morbirosei type strain, LMG23360T isolated from pineapple rot.</title>
        <authorList>
            <person name="Smits T.H."/>
            <person name="Palmer M."/>
            <person name="Venter S.N."/>
            <person name="Duffy B."/>
            <person name="Steenkamp E.T."/>
            <person name="Chan W.Y."/>
            <person name="Coutinho T.A."/>
            <person name="Coetzee M.P."/>
            <person name="De Maayer P."/>
        </authorList>
    </citation>
    <scope>NUCLEOTIDE SEQUENCE [LARGE SCALE GENOMIC DNA]</scope>
    <source>
        <strain evidence="1">LMG 23360</strain>
    </source>
</reference>
<dbReference type="AlphaFoldDB" id="A0A095TDI5"/>
<dbReference type="EMBL" id="JPKR02000004">
    <property type="protein sequence ID" value="KGD74757.1"/>
    <property type="molecule type" value="Genomic_DNA"/>
</dbReference>
<accession>A0A095TDI5</accession>
<evidence type="ECO:0000313" key="2">
    <source>
        <dbReference type="Proteomes" id="UP000029577"/>
    </source>
</evidence>
<gene>
    <name evidence="1" type="ORF">HA49_05410</name>
</gene>
<evidence type="ECO:0000313" key="1">
    <source>
        <dbReference type="EMBL" id="KGD74757.1"/>
    </source>
</evidence>
<keyword evidence="2" id="KW-1185">Reference proteome</keyword>
<comment type="caution">
    <text evidence="1">The sequence shown here is derived from an EMBL/GenBank/DDBJ whole genome shotgun (WGS) entry which is preliminary data.</text>
</comment>
<organism evidence="1 2">
    <name type="scientific">Tatumella morbirosei</name>
    <dbReference type="NCBI Taxonomy" id="642227"/>
    <lineage>
        <taxon>Bacteria</taxon>
        <taxon>Pseudomonadati</taxon>
        <taxon>Pseudomonadota</taxon>
        <taxon>Gammaproteobacteria</taxon>
        <taxon>Enterobacterales</taxon>
        <taxon>Erwiniaceae</taxon>
        <taxon>Tatumella</taxon>
    </lineage>
</organism>
<dbReference type="Proteomes" id="UP000029577">
    <property type="component" value="Unassembled WGS sequence"/>
</dbReference>
<proteinExistence type="predicted"/>